<feature type="domain" description="PPIase cyclophilin-type" evidence="5">
    <location>
        <begin position="49"/>
        <end position="207"/>
    </location>
</feature>
<comment type="caution">
    <text evidence="6">The sequence shown here is derived from an EMBL/GenBank/DDBJ whole genome shotgun (WGS) entry which is preliminary data.</text>
</comment>
<evidence type="ECO:0000256" key="1">
    <source>
        <dbReference type="ARBA" id="ARBA00007365"/>
    </source>
</evidence>
<dbReference type="InterPro" id="IPR029000">
    <property type="entry name" value="Cyclophilin-like_dom_sf"/>
</dbReference>
<dbReference type="EC" id="5.2.1.8" evidence="4"/>
<protein>
    <recommendedName>
        <fullName evidence="4">Peptidyl-prolyl cis-trans isomerase</fullName>
        <shortName evidence="4">PPIase</shortName>
        <ecNumber evidence="4">5.2.1.8</ecNumber>
    </recommendedName>
</protein>
<feature type="chain" id="PRO_5031607412" description="Peptidyl-prolyl cis-trans isomerase" evidence="4">
    <location>
        <begin position="20"/>
        <end position="220"/>
    </location>
</feature>
<dbReference type="Pfam" id="PF00160">
    <property type="entry name" value="Pro_isomerase"/>
    <property type="match status" value="1"/>
</dbReference>
<keyword evidence="4" id="KW-0732">Signal</keyword>
<evidence type="ECO:0000256" key="2">
    <source>
        <dbReference type="ARBA" id="ARBA00023110"/>
    </source>
</evidence>
<proteinExistence type="inferred from homology"/>
<dbReference type="PANTHER" id="PTHR43246">
    <property type="entry name" value="PEPTIDYL-PROLYL CIS-TRANS ISOMERASE CYP38, CHLOROPLASTIC"/>
    <property type="match status" value="1"/>
</dbReference>
<evidence type="ECO:0000259" key="5">
    <source>
        <dbReference type="PROSITE" id="PS50072"/>
    </source>
</evidence>
<dbReference type="CDD" id="cd01920">
    <property type="entry name" value="cyclophilin_EcCYP_like"/>
    <property type="match status" value="1"/>
</dbReference>
<dbReference type="InterPro" id="IPR044665">
    <property type="entry name" value="E_coli_cyclophilin_A-like"/>
</dbReference>
<reference evidence="6 7" key="1">
    <citation type="submission" date="2020-08" db="EMBL/GenBank/DDBJ databases">
        <title>Genomic Encyclopedia of Type Strains, Phase IV (KMG-IV): sequencing the most valuable type-strain genomes for metagenomic binning, comparative biology and taxonomic classification.</title>
        <authorList>
            <person name="Goeker M."/>
        </authorList>
    </citation>
    <scope>NUCLEOTIDE SEQUENCE [LARGE SCALE GENOMIC DNA]</scope>
    <source>
        <strain evidence="6 7">DSM 24163</strain>
    </source>
</reference>
<evidence type="ECO:0000313" key="6">
    <source>
        <dbReference type="EMBL" id="MBB5209019.1"/>
    </source>
</evidence>
<dbReference type="GO" id="GO:0006457">
    <property type="term" value="P:protein folding"/>
    <property type="evidence" value="ECO:0007669"/>
    <property type="project" value="InterPro"/>
</dbReference>
<accession>A0A7W8G145</accession>
<evidence type="ECO:0000313" key="7">
    <source>
        <dbReference type="Proteomes" id="UP000521199"/>
    </source>
</evidence>
<dbReference type="GO" id="GO:0003755">
    <property type="term" value="F:peptidyl-prolyl cis-trans isomerase activity"/>
    <property type="evidence" value="ECO:0007669"/>
    <property type="project" value="UniProtKB-UniRule"/>
</dbReference>
<comment type="function">
    <text evidence="4">PPIases accelerate the folding of proteins. It catalyzes the cis-trans isomerization of proline imidic peptide bonds in oligopeptides.</text>
</comment>
<comment type="catalytic activity">
    <reaction evidence="4">
        <text>[protein]-peptidylproline (omega=180) = [protein]-peptidylproline (omega=0)</text>
        <dbReference type="Rhea" id="RHEA:16237"/>
        <dbReference type="Rhea" id="RHEA-COMP:10747"/>
        <dbReference type="Rhea" id="RHEA-COMP:10748"/>
        <dbReference type="ChEBI" id="CHEBI:83833"/>
        <dbReference type="ChEBI" id="CHEBI:83834"/>
        <dbReference type="EC" id="5.2.1.8"/>
    </reaction>
</comment>
<dbReference type="Gene3D" id="2.40.100.10">
    <property type="entry name" value="Cyclophilin-like"/>
    <property type="match status" value="1"/>
</dbReference>
<dbReference type="EMBL" id="JACHHP010000004">
    <property type="protein sequence ID" value="MBB5209019.1"/>
    <property type="molecule type" value="Genomic_DNA"/>
</dbReference>
<gene>
    <name evidence="6" type="ORF">HNQ52_002569</name>
</gene>
<dbReference type="AlphaFoldDB" id="A0A7W8G145"/>
<evidence type="ECO:0000256" key="4">
    <source>
        <dbReference type="RuleBase" id="RU363019"/>
    </source>
</evidence>
<evidence type="ECO:0000256" key="3">
    <source>
        <dbReference type="ARBA" id="ARBA00023235"/>
    </source>
</evidence>
<dbReference type="InterPro" id="IPR002130">
    <property type="entry name" value="Cyclophilin-type_PPIase_dom"/>
</dbReference>
<dbReference type="PRINTS" id="PR00153">
    <property type="entry name" value="CSAPPISMRASE"/>
</dbReference>
<feature type="signal peptide" evidence="4">
    <location>
        <begin position="1"/>
        <end position="19"/>
    </location>
</feature>
<dbReference type="RefSeq" id="WP_183961553.1">
    <property type="nucleotide sequence ID" value="NZ_JACHHP010000004.1"/>
</dbReference>
<keyword evidence="2 4" id="KW-0697">Rotamase</keyword>
<dbReference type="InterPro" id="IPR020892">
    <property type="entry name" value="Cyclophilin-type_PPIase_CS"/>
</dbReference>
<dbReference type="PROSITE" id="PS00170">
    <property type="entry name" value="CSA_PPIASE_1"/>
    <property type="match status" value="1"/>
</dbReference>
<dbReference type="SUPFAM" id="SSF50891">
    <property type="entry name" value="Cyclophilin-like"/>
    <property type="match status" value="1"/>
</dbReference>
<sequence>MLKHLALLAAVSLPLAAFAQTPAAPSAAAPAAEPAPATAAAGPRVALRTTAGDIVIELDPGKAPVSSENFLQYVRDGHYNGTIFHRVIDNFMVQGGGFTADLQQKPTRAPIKNEANNGLSNLRGTVAMARTNDPNSAAAQFFINVVDNPRLDYVSDQNGFTWGYAVFGKVVEGMDVVDKIRAVETGPQGPFARDVPKQTITVERAEVLAGDAASADAPRG</sequence>
<dbReference type="Proteomes" id="UP000521199">
    <property type="component" value="Unassembled WGS sequence"/>
</dbReference>
<comment type="similarity">
    <text evidence="1 4">Belongs to the cyclophilin-type PPIase family.</text>
</comment>
<keyword evidence="7" id="KW-1185">Reference proteome</keyword>
<name>A0A7W8G145_9GAMM</name>
<organism evidence="6 7">
    <name type="scientific">Chiayiivirga flava</name>
    <dbReference type="NCBI Taxonomy" id="659595"/>
    <lineage>
        <taxon>Bacteria</taxon>
        <taxon>Pseudomonadati</taxon>
        <taxon>Pseudomonadota</taxon>
        <taxon>Gammaproteobacteria</taxon>
        <taxon>Lysobacterales</taxon>
        <taxon>Lysobacteraceae</taxon>
        <taxon>Chiayiivirga</taxon>
    </lineage>
</organism>
<keyword evidence="3 4" id="KW-0413">Isomerase</keyword>
<dbReference type="PROSITE" id="PS50072">
    <property type="entry name" value="CSA_PPIASE_2"/>
    <property type="match status" value="1"/>
</dbReference>